<organism evidence="1 2">
    <name type="scientific">Elysia crispata</name>
    <name type="common">lettuce slug</name>
    <dbReference type="NCBI Taxonomy" id="231223"/>
    <lineage>
        <taxon>Eukaryota</taxon>
        <taxon>Metazoa</taxon>
        <taxon>Spiralia</taxon>
        <taxon>Lophotrochozoa</taxon>
        <taxon>Mollusca</taxon>
        <taxon>Gastropoda</taxon>
        <taxon>Heterobranchia</taxon>
        <taxon>Euthyneura</taxon>
        <taxon>Panpulmonata</taxon>
        <taxon>Sacoglossa</taxon>
        <taxon>Placobranchoidea</taxon>
        <taxon>Plakobranchidae</taxon>
        <taxon>Elysia</taxon>
    </lineage>
</organism>
<keyword evidence="2" id="KW-1185">Reference proteome</keyword>
<dbReference type="Proteomes" id="UP001283361">
    <property type="component" value="Unassembled WGS sequence"/>
</dbReference>
<protein>
    <submittedName>
        <fullName evidence="1">Uncharacterized protein</fullName>
    </submittedName>
</protein>
<proteinExistence type="predicted"/>
<comment type="caution">
    <text evidence="1">The sequence shown here is derived from an EMBL/GenBank/DDBJ whole genome shotgun (WGS) entry which is preliminary data.</text>
</comment>
<name>A0AAE1E1E5_9GAST</name>
<dbReference type="AlphaFoldDB" id="A0AAE1E1E5"/>
<dbReference type="EMBL" id="JAWDGP010001585">
    <property type="protein sequence ID" value="KAK3790065.1"/>
    <property type="molecule type" value="Genomic_DNA"/>
</dbReference>
<reference evidence="1" key="1">
    <citation type="journal article" date="2023" name="G3 (Bethesda)">
        <title>A reference genome for the long-term kleptoplast-retaining sea slug Elysia crispata morphotype clarki.</title>
        <authorList>
            <person name="Eastman K.E."/>
            <person name="Pendleton A.L."/>
            <person name="Shaikh M.A."/>
            <person name="Suttiyut T."/>
            <person name="Ogas R."/>
            <person name="Tomko P."/>
            <person name="Gavelis G."/>
            <person name="Widhalm J.R."/>
            <person name="Wisecaver J.H."/>
        </authorList>
    </citation>
    <scope>NUCLEOTIDE SEQUENCE</scope>
    <source>
        <strain evidence="1">ECLA1</strain>
    </source>
</reference>
<gene>
    <name evidence="1" type="ORF">RRG08_038762</name>
</gene>
<evidence type="ECO:0000313" key="2">
    <source>
        <dbReference type="Proteomes" id="UP001283361"/>
    </source>
</evidence>
<sequence>MTHWLTPVLITETLAGRLGSSLPRFVCVSLHSQGDWDYLCRALSVYRSTHRETEIISAALWRLGSSLPRFVCVLLHSQGDWDHLCRALSVYCYTRRETEIISVALCLCIVTLAGRLRSSLPRFVCVSLHSQGD</sequence>
<accession>A0AAE1E1E5</accession>
<evidence type="ECO:0000313" key="1">
    <source>
        <dbReference type="EMBL" id="KAK3790065.1"/>
    </source>
</evidence>